<evidence type="ECO:0000256" key="1">
    <source>
        <dbReference type="ARBA" id="ARBA00009277"/>
    </source>
</evidence>
<dbReference type="InterPro" id="IPR054353">
    <property type="entry name" value="IstA-like_C"/>
</dbReference>
<dbReference type="InterPro" id="IPR036397">
    <property type="entry name" value="RNaseH_sf"/>
</dbReference>
<proteinExistence type="inferred from homology"/>
<dbReference type="Gene3D" id="3.30.420.10">
    <property type="entry name" value="Ribonuclease H-like superfamily/Ribonuclease H"/>
    <property type="match status" value="1"/>
</dbReference>
<accession>A0A369KVJ4</accession>
<dbReference type="GO" id="GO:0003676">
    <property type="term" value="F:nucleic acid binding"/>
    <property type="evidence" value="ECO:0007669"/>
    <property type="project" value="InterPro"/>
</dbReference>
<dbReference type="PROSITE" id="PS50994">
    <property type="entry name" value="INTEGRASE"/>
    <property type="match status" value="1"/>
</dbReference>
<sequence>MLRRVMADCIKERHPDCKLRGPFFYSQRFVFFAKLLGKEVSLMRRKGRVSMEKLGQILQMREKRRSIRTIARCLHMSRKTVKKYLQENLHKECLNKNTQYQTHSPNDKLNPDDIPNWAQEIDIELVLKELGKGISYKVLYEELKPTISYFSFWRFFRKLYGLKRQNISIRIIHKPGEKTYVDFCDGIQIFDELTGEVIKTHLFVATLPFSQYTFAEFTLDQKLENFIELHDKTWEFFGGVTDYTVPDNLKSAVSKAHRYDPDCNKSFCEYANHVGFAVLPARPYKPRDKASVEGNIHHIQKSFFQRVRNKKYQTLFELNQDFKIFLKEFNNSIMKDYGVSRKERFSTEEAYLKAVPAEKFQLFNWKIAKVHPDCHIQVEKNFYSVPFHFAGKEVRVRYSKNYLEVFSSNGELLSSHKKIKGIGKSSTDPGHWPQEKQRYLSFDINKAKLEAKKIGENTYKLIDFLFSQSHPLRFLRPVQGMLRLVNSNKFNKEDMEYAAKMAFSHKIYRLSYITDCCIFHVNGGAKPRATQAPIRTLNTIHLHQSKEKIFN</sequence>
<dbReference type="Proteomes" id="UP000253934">
    <property type="component" value="Unassembled WGS sequence"/>
</dbReference>
<dbReference type="GO" id="GO:0015074">
    <property type="term" value="P:DNA integration"/>
    <property type="evidence" value="ECO:0007669"/>
    <property type="project" value="InterPro"/>
</dbReference>
<dbReference type="SUPFAM" id="SSF53098">
    <property type="entry name" value="Ribonuclease H-like"/>
    <property type="match status" value="1"/>
</dbReference>
<reference evidence="3" key="1">
    <citation type="submission" date="2018-04" db="EMBL/GenBank/DDBJ databases">
        <title>Draft genome sequence of the Candidatus Spirobacillus cienkowskii, a pathogen of freshwater Daphnia species, reconstructed from hemolymph metagenomic reads.</title>
        <authorList>
            <person name="Bresciani L."/>
            <person name="Lemos L.N."/>
            <person name="Wale N."/>
            <person name="Lin J.Y."/>
            <person name="Fernandes G.R."/>
            <person name="Duffy M.A."/>
            <person name="Rodrigues J.M."/>
        </authorList>
    </citation>
    <scope>NUCLEOTIDE SEQUENCE [LARGE SCALE GENOMIC DNA]</scope>
    <source>
        <strain evidence="3">Binning01</strain>
    </source>
</reference>
<dbReference type="EMBL" id="QOVW01000076">
    <property type="protein sequence ID" value="RDB35763.1"/>
    <property type="molecule type" value="Genomic_DNA"/>
</dbReference>
<dbReference type="NCBIfam" id="NF033546">
    <property type="entry name" value="transpos_IS21"/>
    <property type="match status" value="1"/>
</dbReference>
<dbReference type="PANTHER" id="PTHR35004:SF8">
    <property type="entry name" value="TRANSPOSASE RV3428C-RELATED"/>
    <property type="match status" value="1"/>
</dbReference>
<keyword evidence="4" id="KW-1185">Reference proteome</keyword>
<evidence type="ECO:0000313" key="3">
    <source>
        <dbReference type="EMBL" id="RDB35763.1"/>
    </source>
</evidence>
<gene>
    <name evidence="3" type="ORF">DCC88_08670</name>
</gene>
<dbReference type="InterPro" id="IPR012337">
    <property type="entry name" value="RNaseH-like_sf"/>
</dbReference>
<comment type="similarity">
    <text evidence="1">Belongs to the transposase IS21/IS408/IS1162 family.</text>
</comment>
<evidence type="ECO:0000313" key="4">
    <source>
        <dbReference type="Proteomes" id="UP000253934"/>
    </source>
</evidence>
<dbReference type="InterPro" id="IPR001584">
    <property type="entry name" value="Integrase_cat-core"/>
</dbReference>
<dbReference type="Pfam" id="PF22483">
    <property type="entry name" value="Mu-transpos_C_2"/>
    <property type="match status" value="1"/>
</dbReference>
<evidence type="ECO:0000259" key="2">
    <source>
        <dbReference type="PROSITE" id="PS50994"/>
    </source>
</evidence>
<dbReference type="PANTHER" id="PTHR35004">
    <property type="entry name" value="TRANSPOSASE RV3428C-RELATED"/>
    <property type="match status" value="1"/>
</dbReference>
<name>A0A369KVJ4_9BACT</name>
<comment type="caution">
    <text evidence="3">The sequence shown here is derived from an EMBL/GenBank/DDBJ whole genome shotgun (WGS) entry which is preliminary data.</text>
</comment>
<feature type="domain" description="Integrase catalytic" evidence="2">
    <location>
        <begin position="171"/>
        <end position="349"/>
    </location>
</feature>
<dbReference type="AlphaFoldDB" id="A0A369KVJ4"/>
<organism evidence="3 4">
    <name type="scientific">Spirobacillus cienkowskii</name>
    <dbReference type="NCBI Taxonomy" id="495820"/>
    <lineage>
        <taxon>Bacteria</taxon>
        <taxon>Pseudomonadati</taxon>
        <taxon>Bdellovibrionota</taxon>
        <taxon>Oligoflexia</taxon>
        <taxon>Silvanigrellales</taxon>
        <taxon>Spirobacillus</taxon>
    </lineage>
</organism>
<protein>
    <submittedName>
        <fullName evidence="3">IS21 family transposase</fullName>
    </submittedName>
</protein>